<proteinExistence type="predicted"/>
<evidence type="ECO:0000313" key="2">
    <source>
        <dbReference type="Proteomes" id="UP001465976"/>
    </source>
</evidence>
<name>A0ABR3FVS5_9AGAR</name>
<sequence>MSSSDFTTTITPPAVSTIRLSLTRMEGGIHELTQLLSDLERSTVQIGIFRGDGTFERELDMIRRELDEQQKTQRNGLEEIDLLYKHLVETQVVSEIYQEVEREVEVEIDRVVSDLVDEYLKELIPDKLVEEVKKNKAALDTVRVELYNS</sequence>
<dbReference type="Proteomes" id="UP001465976">
    <property type="component" value="Unassembled WGS sequence"/>
</dbReference>
<dbReference type="EMBL" id="JBAHYK010000053">
    <property type="protein sequence ID" value="KAL0579610.1"/>
    <property type="molecule type" value="Genomic_DNA"/>
</dbReference>
<comment type="caution">
    <text evidence="1">The sequence shown here is derived from an EMBL/GenBank/DDBJ whole genome shotgun (WGS) entry which is preliminary data.</text>
</comment>
<accession>A0ABR3FVS5</accession>
<gene>
    <name evidence="1" type="ORF">V5O48_002382</name>
</gene>
<evidence type="ECO:0000313" key="1">
    <source>
        <dbReference type="EMBL" id="KAL0579610.1"/>
    </source>
</evidence>
<reference evidence="1 2" key="1">
    <citation type="submission" date="2024-02" db="EMBL/GenBank/DDBJ databases">
        <title>A draft genome for the cacao thread blight pathogen Marasmius crinis-equi.</title>
        <authorList>
            <person name="Cohen S.P."/>
            <person name="Baruah I.K."/>
            <person name="Amoako-Attah I."/>
            <person name="Bukari Y."/>
            <person name="Meinhardt L.W."/>
            <person name="Bailey B.A."/>
        </authorList>
    </citation>
    <scope>NUCLEOTIDE SEQUENCE [LARGE SCALE GENOMIC DNA]</scope>
    <source>
        <strain evidence="1 2">GH-76</strain>
    </source>
</reference>
<protein>
    <submittedName>
        <fullName evidence="1">Uncharacterized protein</fullName>
    </submittedName>
</protein>
<organism evidence="1 2">
    <name type="scientific">Marasmius crinis-equi</name>
    <dbReference type="NCBI Taxonomy" id="585013"/>
    <lineage>
        <taxon>Eukaryota</taxon>
        <taxon>Fungi</taxon>
        <taxon>Dikarya</taxon>
        <taxon>Basidiomycota</taxon>
        <taxon>Agaricomycotina</taxon>
        <taxon>Agaricomycetes</taxon>
        <taxon>Agaricomycetidae</taxon>
        <taxon>Agaricales</taxon>
        <taxon>Marasmiineae</taxon>
        <taxon>Marasmiaceae</taxon>
        <taxon>Marasmius</taxon>
    </lineage>
</organism>
<keyword evidence="2" id="KW-1185">Reference proteome</keyword>